<proteinExistence type="predicted"/>
<evidence type="ECO:0000313" key="3">
    <source>
        <dbReference type="Proteomes" id="UP000192761"/>
    </source>
</evidence>
<evidence type="ECO:0000259" key="1">
    <source>
        <dbReference type="Pfam" id="PF14534"/>
    </source>
</evidence>
<dbReference type="InterPro" id="IPR032710">
    <property type="entry name" value="NTF2-like_dom_sf"/>
</dbReference>
<dbReference type="EMBL" id="FWXD01000001">
    <property type="protein sequence ID" value="SMC16148.1"/>
    <property type="molecule type" value="Genomic_DNA"/>
</dbReference>
<feature type="domain" description="DUF4440" evidence="1">
    <location>
        <begin position="8"/>
        <end position="117"/>
    </location>
</feature>
<gene>
    <name evidence="2" type="ORF">SAMN02745857_00109</name>
</gene>
<organism evidence="2 3">
    <name type="scientific">Andreprevotia lacus DSM 23236</name>
    <dbReference type="NCBI Taxonomy" id="1121001"/>
    <lineage>
        <taxon>Bacteria</taxon>
        <taxon>Pseudomonadati</taxon>
        <taxon>Pseudomonadota</taxon>
        <taxon>Betaproteobacteria</taxon>
        <taxon>Neisseriales</taxon>
        <taxon>Chitinibacteraceae</taxon>
        <taxon>Andreprevotia</taxon>
    </lineage>
</organism>
<sequence length="130" mass="14324">MNDEQQIHDFLARWRSATLAGDVDALRAMCAEDALFLQPGQAPMRGAAAFADAFRIAIAQFSIDYSVQVEEVRILGDHASCWATLVVTATPRAGGDPRQRAGHTLTLFERRDGRWLLSRDANMLVAVPQV</sequence>
<name>A0A1W1WXJ7_9NEIS</name>
<dbReference type="STRING" id="1121001.SAMN02745857_00109"/>
<keyword evidence="3" id="KW-1185">Reference proteome</keyword>
<accession>A0A1W1WXJ7</accession>
<dbReference type="AlphaFoldDB" id="A0A1W1WXJ7"/>
<dbReference type="Proteomes" id="UP000192761">
    <property type="component" value="Unassembled WGS sequence"/>
</dbReference>
<dbReference type="NCBIfam" id="TIGR02246">
    <property type="entry name" value="SgcJ/EcaC family oxidoreductase"/>
    <property type="match status" value="1"/>
</dbReference>
<dbReference type="Pfam" id="PF14534">
    <property type="entry name" value="DUF4440"/>
    <property type="match status" value="1"/>
</dbReference>
<protein>
    <recommendedName>
        <fullName evidence="1">DUF4440 domain-containing protein</fullName>
    </recommendedName>
</protein>
<reference evidence="2 3" key="1">
    <citation type="submission" date="2017-04" db="EMBL/GenBank/DDBJ databases">
        <authorList>
            <person name="Afonso C.L."/>
            <person name="Miller P.J."/>
            <person name="Scott M.A."/>
            <person name="Spackman E."/>
            <person name="Goraichik I."/>
            <person name="Dimitrov K.M."/>
            <person name="Suarez D.L."/>
            <person name="Swayne D.E."/>
        </authorList>
    </citation>
    <scope>NUCLEOTIDE SEQUENCE [LARGE SCALE GENOMIC DNA]</scope>
    <source>
        <strain evidence="2 3">DSM 23236</strain>
    </source>
</reference>
<dbReference type="SUPFAM" id="SSF54427">
    <property type="entry name" value="NTF2-like"/>
    <property type="match status" value="1"/>
</dbReference>
<evidence type="ECO:0000313" key="2">
    <source>
        <dbReference type="EMBL" id="SMC16148.1"/>
    </source>
</evidence>
<dbReference type="InterPro" id="IPR011944">
    <property type="entry name" value="Steroid_delta5-4_isomerase"/>
</dbReference>
<dbReference type="Gene3D" id="3.10.450.50">
    <property type="match status" value="1"/>
</dbReference>
<dbReference type="InterPro" id="IPR027843">
    <property type="entry name" value="DUF4440"/>
</dbReference>
<dbReference type="RefSeq" id="WP_176216718.1">
    <property type="nucleotide sequence ID" value="NZ_FWXD01000001.1"/>
</dbReference>